<dbReference type="Gene3D" id="3.50.50.60">
    <property type="entry name" value="FAD/NAD(P)-binding domain"/>
    <property type="match status" value="1"/>
</dbReference>
<reference evidence="7" key="1">
    <citation type="submission" date="2020-05" db="EMBL/GenBank/DDBJ databases">
        <authorList>
            <person name="Chiriac C."/>
            <person name="Salcher M."/>
            <person name="Ghai R."/>
            <person name="Kavagutti S V."/>
        </authorList>
    </citation>
    <scope>NUCLEOTIDE SEQUENCE</scope>
</reference>
<dbReference type="SUPFAM" id="SSF103025">
    <property type="entry name" value="Folate-binding domain"/>
    <property type="match status" value="1"/>
</dbReference>
<dbReference type="InterPro" id="IPR029043">
    <property type="entry name" value="GcvT/YgfZ_C"/>
</dbReference>
<dbReference type="InterPro" id="IPR027266">
    <property type="entry name" value="TrmE/GcvT-like"/>
</dbReference>
<dbReference type="Gene3D" id="3.30.9.10">
    <property type="entry name" value="D-Amino Acid Oxidase, subunit A, domain 2"/>
    <property type="match status" value="1"/>
</dbReference>
<dbReference type="PANTHER" id="PTHR43757">
    <property type="entry name" value="AMINOMETHYLTRANSFERASE"/>
    <property type="match status" value="1"/>
</dbReference>
<dbReference type="PANTHER" id="PTHR43757:SF2">
    <property type="entry name" value="AMINOMETHYLTRANSFERASE, MITOCHONDRIAL"/>
    <property type="match status" value="1"/>
</dbReference>
<dbReference type="InterPro" id="IPR032503">
    <property type="entry name" value="FAO_M"/>
</dbReference>
<name>A0A6J7BA86_9ZZZZ</name>
<dbReference type="AlphaFoldDB" id="A0A6J7BA86"/>
<dbReference type="InterPro" id="IPR036188">
    <property type="entry name" value="FAD/NAD-bd_sf"/>
</dbReference>
<dbReference type="Pfam" id="PF01571">
    <property type="entry name" value="GCV_T"/>
    <property type="match status" value="1"/>
</dbReference>
<dbReference type="Pfam" id="PF08669">
    <property type="entry name" value="GCV_T_C"/>
    <property type="match status" value="1"/>
</dbReference>
<comment type="similarity">
    <text evidence="1">Belongs to the GcvT family.</text>
</comment>
<dbReference type="Pfam" id="PF16350">
    <property type="entry name" value="FAO_M"/>
    <property type="match status" value="1"/>
</dbReference>
<dbReference type="EMBL" id="CAFBRC010000001">
    <property type="protein sequence ID" value="CAB5070708.1"/>
    <property type="molecule type" value="Genomic_DNA"/>
</dbReference>
<dbReference type="Gene3D" id="3.30.70.1400">
    <property type="entry name" value="Aminomethyltransferase beta-barrel domains"/>
    <property type="match status" value="1"/>
</dbReference>
<dbReference type="SUPFAM" id="SSF101790">
    <property type="entry name" value="Aminomethyltransferase beta-barrel domain"/>
    <property type="match status" value="1"/>
</dbReference>
<evidence type="ECO:0000256" key="1">
    <source>
        <dbReference type="ARBA" id="ARBA00008609"/>
    </source>
</evidence>
<dbReference type="InterPro" id="IPR028896">
    <property type="entry name" value="GcvT/YgfZ/DmdA"/>
</dbReference>
<dbReference type="Gene3D" id="3.30.1360.120">
    <property type="entry name" value="Probable tRNA modification gtpase trme, domain 1"/>
    <property type="match status" value="1"/>
</dbReference>
<evidence type="ECO:0000313" key="6">
    <source>
        <dbReference type="EMBL" id="CAB4678263.1"/>
    </source>
</evidence>
<evidence type="ECO:0000259" key="5">
    <source>
        <dbReference type="Pfam" id="PF16350"/>
    </source>
</evidence>
<dbReference type="InterPro" id="IPR006076">
    <property type="entry name" value="FAD-dep_OxRdtase"/>
</dbReference>
<dbReference type="GO" id="GO:0005739">
    <property type="term" value="C:mitochondrion"/>
    <property type="evidence" value="ECO:0007669"/>
    <property type="project" value="TreeGrafter"/>
</dbReference>
<evidence type="ECO:0000313" key="8">
    <source>
        <dbReference type="EMBL" id="CAB5070708.1"/>
    </source>
</evidence>
<dbReference type="InterPro" id="IPR013977">
    <property type="entry name" value="GcvT_C"/>
</dbReference>
<dbReference type="SUPFAM" id="SSF54373">
    <property type="entry name" value="FAD-linked reductases, C-terminal domain"/>
    <property type="match status" value="1"/>
</dbReference>
<feature type="domain" description="FAD dependent oxidoreductase central" evidence="5">
    <location>
        <begin position="378"/>
        <end position="432"/>
    </location>
</feature>
<dbReference type="SUPFAM" id="SSF51905">
    <property type="entry name" value="FAD/NAD(P)-binding domain"/>
    <property type="match status" value="1"/>
</dbReference>
<sequence>MSAQSSLPSKAKAVVIGGGIVGNSIVYHLARLGWRDLVQIDKGPFPNPGGSTGHASNFIFPTDHSKEMTHITLESMKQYKELGVFTECGGFEVARTPERMQELHRRMSSAKSWGVNDSRIVTPAEVKELVPYIDETVILGAFYTPSVGVVDSVRGGTIMRERAQEMGALQSFGNTEVLSMNVVNGRIKSVVTDKGEIEAEFVVIATGCWSPKLAAMAGASIPLTPAVHQMKDIGPVPRFKDAKGDIENPIVRDMDTNMYERQHGSGLEVGSYAHRAILYTPDDLPSNAQAALSPTEFPFTQEDFDLQDEQALELMPEIVGDETVGEKYAINGILSLTPDGMPILGETPEVKGLWSAAAVWVKEGPGVGKAVAEWMVLGESEIDLHSSDIARFHEHQKATFHIKERTAEGFNKTYGIVHPGEQWSSNRDVRLSPYYEREKALGAVFFETVGWERPFWYESNKDLVAKFGDAVMPRTAEWDSRWWSPIINAEHLQMRETAALVDLTAFAIFDVTGPSALDVVQRAAVRQMDVAIGKVIYTPILSESGGFKSDLTIMRLAHDQFRVVTGGAHGMADKKWFSDLLPTDGSAQINDLTTAYTTLGIWGPHARKILSAITKDDLSHEGFPFGTCRIIEMGPLRVLASRISYVGDLGWELYVQMEQGAKLWDLVMDAGKPHGLIPAGIGVYGTTGRLEKSYRAYGAELETEYNVVEAGMQTAKLKAQEFVGKAAHLKHREEDPAAILCSLTVDDHTSKSGEKRYMLGREPILTPDGGIITDSHGRRSYVTSAGSAPSLGKHVLMTYLPPQHAKIGEKLVVEYLGEHYPVTVASISSTPLFDSKNERIMS</sequence>
<dbReference type="Pfam" id="PF01266">
    <property type="entry name" value="DAO"/>
    <property type="match status" value="1"/>
</dbReference>
<dbReference type="EMBL" id="CAEZXB010000016">
    <property type="protein sequence ID" value="CAB4678263.1"/>
    <property type="molecule type" value="Genomic_DNA"/>
</dbReference>
<evidence type="ECO:0000313" key="7">
    <source>
        <dbReference type="EMBL" id="CAB4842041.1"/>
    </source>
</evidence>
<dbReference type="EMBL" id="CAFBAA010000009">
    <property type="protein sequence ID" value="CAB4842041.1"/>
    <property type="molecule type" value="Genomic_DNA"/>
</dbReference>
<evidence type="ECO:0000259" key="2">
    <source>
        <dbReference type="Pfam" id="PF01266"/>
    </source>
</evidence>
<dbReference type="InterPro" id="IPR006222">
    <property type="entry name" value="GCVT_N"/>
</dbReference>
<organism evidence="7">
    <name type="scientific">freshwater metagenome</name>
    <dbReference type="NCBI Taxonomy" id="449393"/>
    <lineage>
        <taxon>unclassified sequences</taxon>
        <taxon>metagenomes</taxon>
        <taxon>ecological metagenomes</taxon>
    </lineage>
</organism>
<protein>
    <submittedName>
        <fullName evidence="7">Unannotated protein</fullName>
    </submittedName>
</protein>
<dbReference type="Gene3D" id="2.40.30.110">
    <property type="entry name" value="Aminomethyltransferase beta-barrel domains"/>
    <property type="match status" value="1"/>
</dbReference>
<evidence type="ECO:0000259" key="3">
    <source>
        <dbReference type="Pfam" id="PF01571"/>
    </source>
</evidence>
<feature type="domain" description="Aminomethyltransferase C-terminal" evidence="4">
    <location>
        <begin position="769"/>
        <end position="834"/>
    </location>
</feature>
<feature type="domain" description="FAD dependent oxidoreductase" evidence="2">
    <location>
        <begin position="13"/>
        <end position="374"/>
    </location>
</feature>
<accession>A0A6J7BA86</accession>
<evidence type="ECO:0000259" key="4">
    <source>
        <dbReference type="Pfam" id="PF08669"/>
    </source>
</evidence>
<gene>
    <name evidence="6" type="ORF">UFOPK2342_00943</name>
    <name evidence="7" type="ORF">UFOPK3266_00537</name>
    <name evidence="8" type="ORF">UFOPK4367_00023</name>
</gene>
<proteinExistence type="inferred from homology"/>
<feature type="domain" description="GCVT N-terminal" evidence="3">
    <location>
        <begin position="435"/>
        <end position="714"/>
    </location>
</feature>